<gene>
    <name evidence="1" type="ORF">COO91_04058</name>
</gene>
<dbReference type="EMBL" id="CP024785">
    <property type="protein sequence ID" value="AUB38095.1"/>
    <property type="molecule type" value="Genomic_DNA"/>
</dbReference>
<sequence length="39" mass="4496">MTIAWQLEAKGPNIRLETKREMAARIADVYFGTLHFTDT</sequence>
<dbReference type="Proteomes" id="UP000232003">
    <property type="component" value="Chromosome"/>
</dbReference>
<protein>
    <submittedName>
        <fullName evidence="1">Uncharacterized protein</fullName>
    </submittedName>
</protein>
<accession>A0A2K8STH7</accession>
<proteinExistence type="predicted"/>
<name>A0A2K8STH7_9NOSO</name>
<evidence type="ECO:0000313" key="1">
    <source>
        <dbReference type="EMBL" id="AUB38095.1"/>
    </source>
</evidence>
<dbReference type="AlphaFoldDB" id="A0A2K8STH7"/>
<reference evidence="1 2" key="1">
    <citation type="submission" date="2017-11" db="EMBL/GenBank/DDBJ databases">
        <title>Complete genome of a free-living desiccation-tolerant cyanobacterium and its photosynthetic adaptation to extreme terrestrial habitat.</title>
        <authorList>
            <person name="Shang J."/>
        </authorList>
    </citation>
    <scope>NUCLEOTIDE SEQUENCE [LARGE SCALE GENOMIC DNA]</scope>
    <source>
        <strain evidence="1 2">CCNUN1</strain>
    </source>
</reference>
<dbReference type="KEGG" id="nfl:COO91_04058"/>
<keyword evidence="2" id="KW-1185">Reference proteome</keyword>
<evidence type="ECO:0000313" key="2">
    <source>
        <dbReference type="Proteomes" id="UP000232003"/>
    </source>
</evidence>
<organism evidence="1 2">
    <name type="scientific">Nostoc flagelliforme CCNUN1</name>
    <dbReference type="NCBI Taxonomy" id="2038116"/>
    <lineage>
        <taxon>Bacteria</taxon>
        <taxon>Bacillati</taxon>
        <taxon>Cyanobacteriota</taxon>
        <taxon>Cyanophyceae</taxon>
        <taxon>Nostocales</taxon>
        <taxon>Nostocaceae</taxon>
        <taxon>Nostoc</taxon>
    </lineage>
</organism>